<proteinExistence type="inferred from homology"/>
<evidence type="ECO:0000256" key="5">
    <source>
        <dbReference type="ARBA" id="ARBA00023002"/>
    </source>
</evidence>
<evidence type="ECO:0000256" key="8">
    <source>
        <dbReference type="ARBA" id="ARBA00023256"/>
    </source>
</evidence>
<dbReference type="InterPro" id="IPR011989">
    <property type="entry name" value="ARM-like"/>
</dbReference>
<dbReference type="Pfam" id="PF03130">
    <property type="entry name" value="HEAT_PBS"/>
    <property type="match status" value="2"/>
</dbReference>
<feature type="binding site" evidence="9">
    <location>
        <position position="89"/>
    </location>
    <ligand>
        <name>Fe cation</name>
        <dbReference type="ChEBI" id="CHEBI:24875"/>
        <label>1</label>
    </ligand>
</feature>
<protein>
    <recommendedName>
        <fullName evidence="9">Deoxyhypusine hydroxylase</fullName>
        <shortName evidence="9">DOHH</shortName>
        <ecNumber evidence="9">1.14.99.29</ecNumber>
    </recommendedName>
    <alternativeName>
        <fullName evidence="9">Deoxyhypusine dioxygenase</fullName>
    </alternativeName>
    <alternativeName>
        <fullName evidence="9">Deoxyhypusine monooxygenase</fullName>
    </alternativeName>
</protein>
<comment type="pathway">
    <text evidence="2 9">Protein modification; eIF5A hypusination.</text>
</comment>
<dbReference type="GO" id="GO:0019135">
    <property type="term" value="F:deoxyhypusine monooxygenase activity"/>
    <property type="evidence" value="ECO:0007669"/>
    <property type="project" value="UniProtKB-UniRule"/>
</dbReference>
<sequence>MASEVVSDLRTKLLDRSVPLPLRFRAMFSLRGVASEEAISALVEGLQDPSALFRHEIAFLLGQMQNTTSIPTLHTLLKDGNEHPMVRHEAAEALGAIATDECFELLRAYVEDPAQEVRETCNLALRRVEHQLQGKPVPPLCSCAEKERVGLANVPESGQSISAPPGGSAKEKLSAAVAGEAEREAAASPFLSVDPAPAASDDIPSEKLRTVLLDEAADMFERYSALFALRNRGNPQEVEALVEVFKSGSALLKHEVAYVLGQLQHPAALQALCLVLEDENENPMVRHEAAEALGSIAEPQCIDLLKRFLTHSEHIISESCLVALDILDYESSGAFHYADMGVDGARGDQKVC</sequence>
<evidence type="ECO:0000313" key="12">
    <source>
        <dbReference type="Proteomes" id="UP001190700"/>
    </source>
</evidence>
<dbReference type="InterPro" id="IPR016024">
    <property type="entry name" value="ARM-type_fold"/>
</dbReference>
<dbReference type="PANTHER" id="PTHR12697:SF5">
    <property type="entry name" value="DEOXYHYPUSINE HYDROXYLASE"/>
    <property type="match status" value="1"/>
</dbReference>
<dbReference type="PANTHER" id="PTHR12697">
    <property type="entry name" value="PBS LYASE HEAT-LIKE PROTEIN"/>
    <property type="match status" value="1"/>
</dbReference>
<evidence type="ECO:0000256" key="2">
    <source>
        <dbReference type="ARBA" id="ARBA00005041"/>
    </source>
</evidence>
<comment type="function">
    <text evidence="9">Catalyzes the hydroxylation of the N(6)-(4-aminobutyl)-L-lysine intermediate to form hypusine, an essential post-translational modification only found in mature eIF-5A factor.</text>
</comment>
<dbReference type="AlphaFoldDB" id="A0AAE0F1E8"/>
<feature type="binding site" evidence="9">
    <location>
        <position position="56"/>
    </location>
    <ligand>
        <name>Fe cation</name>
        <dbReference type="ChEBI" id="CHEBI:24875"/>
        <label>1</label>
    </ligand>
</feature>
<dbReference type="GO" id="GO:0046872">
    <property type="term" value="F:metal ion binding"/>
    <property type="evidence" value="ECO:0007669"/>
    <property type="project" value="UniProtKB-KW"/>
</dbReference>
<evidence type="ECO:0000256" key="3">
    <source>
        <dbReference type="ARBA" id="ARBA00022723"/>
    </source>
</evidence>
<keyword evidence="6 9" id="KW-0408">Iron</keyword>
<comment type="catalytic activity">
    <reaction evidence="1 9">
        <text>[eIF5A protein]-deoxyhypusine + AH2 + O2 = [eIF5A protein]-hypusine + A + H2O</text>
        <dbReference type="Rhea" id="RHEA:14101"/>
        <dbReference type="Rhea" id="RHEA-COMP:10144"/>
        <dbReference type="Rhea" id="RHEA-COMP:12592"/>
        <dbReference type="ChEBI" id="CHEBI:13193"/>
        <dbReference type="ChEBI" id="CHEBI:15377"/>
        <dbReference type="ChEBI" id="CHEBI:15379"/>
        <dbReference type="ChEBI" id="CHEBI:17499"/>
        <dbReference type="ChEBI" id="CHEBI:82657"/>
        <dbReference type="ChEBI" id="CHEBI:91175"/>
        <dbReference type="EC" id="1.14.99.29"/>
    </reaction>
</comment>
<organism evidence="11 12">
    <name type="scientific">Cymbomonas tetramitiformis</name>
    <dbReference type="NCBI Taxonomy" id="36881"/>
    <lineage>
        <taxon>Eukaryota</taxon>
        <taxon>Viridiplantae</taxon>
        <taxon>Chlorophyta</taxon>
        <taxon>Pyramimonadophyceae</taxon>
        <taxon>Pyramimonadales</taxon>
        <taxon>Pyramimonadaceae</taxon>
        <taxon>Cymbomonas</taxon>
    </lineage>
</organism>
<evidence type="ECO:0000256" key="7">
    <source>
        <dbReference type="ARBA" id="ARBA00023033"/>
    </source>
</evidence>
<feature type="binding site" evidence="9">
    <location>
        <position position="55"/>
    </location>
    <ligand>
        <name>Fe cation</name>
        <dbReference type="ChEBI" id="CHEBI:24875"/>
        <label>1</label>
    </ligand>
</feature>
<dbReference type="InterPro" id="IPR004155">
    <property type="entry name" value="PBS_lyase_HEAT"/>
</dbReference>
<feature type="binding site" evidence="9">
    <location>
        <position position="254"/>
    </location>
    <ligand>
        <name>Fe cation</name>
        <dbReference type="ChEBI" id="CHEBI:24875"/>
        <label>2</label>
    </ligand>
</feature>
<feature type="binding site" evidence="9">
    <location>
        <position position="88"/>
    </location>
    <ligand>
        <name>Fe cation</name>
        <dbReference type="ChEBI" id="CHEBI:24875"/>
        <label>1</label>
    </ligand>
</feature>
<dbReference type="FunFam" id="1.25.10.10:FF:000099">
    <property type="entry name" value="Deoxyhypusine hydroxylase"/>
    <property type="match status" value="2"/>
</dbReference>
<feature type="binding site" evidence="9">
    <location>
        <position position="287"/>
    </location>
    <ligand>
        <name>Fe cation</name>
        <dbReference type="ChEBI" id="CHEBI:24875"/>
        <label>2</label>
    </ligand>
</feature>
<keyword evidence="5 9" id="KW-0560">Oxidoreductase</keyword>
<keyword evidence="3 9" id="KW-0479">Metal-binding</keyword>
<name>A0AAE0F1E8_9CHLO</name>
<keyword evidence="4" id="KW-0677">Repeat</keyword>
<dbReference type="Proteomes" id="UP001190700">
    <property type="component" value="Unassembled WGS sequence"/>
</dbReference>
<keyword evidence="8 9" id="KW-0386">Hypusine biosynthesis</keyword>
<feature type="binding site" evidence="9">
    <location>
        <position position="288"/>
    </location>
    <ligand>
        <name>Fe cation</name>
        <dbReference type="ChEBI" id="CHEBI:24875"/>
        <label>2</label>
    </ligand>
</feature>
<evidence type="ECO:0000256" key="4">
    <source>
        <dbReference type="ARBA" id="ARBA00022737"/>
    </source>
</evidence>
<keyword evidence="12" id="KW-1185">Reference proteome</keyword>
<keyword evidence="7 9" id="KW-0503">Monooxygenase</keyword>
<comment type="cofactor">
    <cofactor evidence="9">
        <name>Fe(2+)</name>
        <dbReference type="ChEBI" id="CHEBI:29033"/>
    </cofactor>
    <text evidence="9">Binds 2 Fe(2+) ions per subunit.</text>
</comment>
<accession>A0AAE0F1E8</accession>
<feature type="region of interest" description="Disordered" evidence="10">
    <location>
        <begin position="155"/>
        <end position="178"/>
    </location>
</feature>
<dbReference type="InterPro" id="IPR027517">
    <property type="entry name" value="Deoxyhypusine_hydroxylase"/>
</dbReference>
<dbReference type="SUPFAM" id="SSF48371">
    <property type="entry name" value="ARM repeat"/>
    <property type="match status" value="1"/>
</dbReference>
<dbReference type="EMBL" id="LGRX02028634">
    <property type="protein sequence ID" value="KAK3247822.1"/>
    <property type="molecule type" value="Genomic_DNA"/>
</dbReference>
<comment type="similarity">
    <text evidence="9">Belongs to the deoxyhypusine hydroxylase family.</text>
</comment>
<reference evidence="11 12" key="1">
    <citation type="journal article" date="2015" name="Genome Biol. Evol.">
        <title>Comparative Genomics of a Bacterivorous Green Alga Reveals Evolutionary Causalities and Consequences of Phago-Mixotrophic Mode of Nutrition.</title>
        <authorList>
            <person name="Burns J.A."/>
            <person name="Paasch A."/>
            <person name="Narechania A."/>
            <person name="Kim E."/>
        </authorList>
    </citation>
    <scope>NUCLEOTIDE SEQUENCE [LARGE SCALE GENOMIC DNA]</scope>
    <source>
        <strain evidence="11 12">PLY_AMNH</strain>
    </source>
</reference>
<evidence type="ECO:0000256" key="10">
    <source>
        <dbReference type="SAM" id="MobiDB-lite"/>
    </source>
</evidence>
<dbReference type="SMART" id="SM00567">
    <property type="entry name" value="EZ_HEAT"/>
    <property type="match status" value="6"/>
</dbReference>
<dbReference type="EC" id="1.14.99.29" evidence="9"/>
<evidence type="ECO:0000256" key="9">
    <source>
        <dbReference type="HAMAP-Rule" id="MF_03101"/>
    </source>
</evidence>
<dbReference type="Gene3D" id="1.25.10.10">
    <property type="entry name" value="Leucine-rich Repeat Variant"/>
    <property type="match status" value="2"/>
</dbReference>
<evidence type="ECO:0000313" key="11">
    <source>
        <dbReference type="EMBL" id="KAK3247822.1"/>
    </source>
</evidence>
<evidence type="ECO:0000256" key="6">
    <source>
        <dbReference type="ARBA" id="ARBA00023004"/>
    </source>
</evidence>
<dbReference type="Pfam" id="PF13646">
    <property type="entry name" value="HEAT_2"/>
    <property type="match status" value="1"/>
</dbReference>
<dbReference type="HAMAP" id="MF_03101">
    <property type="entry name" value="Deoxyhypusine_hydroxylase"/>
    <property type="match status" value="1"/>
</dbReference>
<comment type="caution">
    <text evidence="11">The sequence shown here is derived from an EMBL/GenBank/DDBJ whole genome shotgun (WGS) entry which is preliminary data.</text>
</comment>
<feature type="binding site" evidence="9">
    <location>
        <position position="255"/>
    </location>
    <ligand>
        <name>Fe cation</name>
        <dbReference type="ChEBI" id="CHEBI:24875"/>
        <label>2</label>
    </ligand>
</feature>
<evidence type="ECO:0000256" key="1">
    <source>
        <dbReference type="ARBA" id="ARBA00000068"/>
    </source>
</evidence>
<gene>
    <name evidence="11" type="ORF">CYMTET_42688</name>
</gene>